<organism evidence="1">
    <name type="scientific">bioreactor metagenome</name>
    <dbReference type="NCBI Taxonomy" id="1076179"/>
    <lineage>
        <taxon>unclassified sequences</taxon>
        <taxon>metagenomes</taxon>
        <taxon>ecological metagenomes</taxon>
    </lineage>
</organism>
<sequence>MYTHTHLVQGDKIAQSKIAFGIIRTAHKDRFLHKSLGHGLHLFCGILIAAQNHGTGIAATLLIRKHHCMNDISHQKQPLMPI</sequence>
<accession>A0A645H0Z9</accession>
<evidence type="ECO:0000313" key="1">
    <source>
        <dbReference type="EMBL" id="MPN32370.1"/>
    </source>
</evidence>
<comment type="caution">
    <text evidence="1">The sequence shown here is derived from an EMBL/GenBank/DDBJ whole genome shotgun (WGS) entry which is preliminary data.</text>
</comment>
<name>A0A645H0Z9_9ZZZZ</name>
<dbReference type="EMBL" id="VSSQ01084345">
    <property type="protein sequence ID" value="MPN32370.1"/>
    <property type="molecule type" value="Genomic_DNA"/>
</dbReference>
<proteinExistence type="predicted"/>
<dbReference type="AlphaFoldDB" id="A0A645H0Z9"/>
<protein>
    <submittedName>
        <fullName evidence="1">Uncharacterized protein</fullName>
    </submittedName>
</protein>
<reference evidence="1" key="1">
    <citation type="submission" date="2019-08" db="EMBL/GenBank/DDBJ databases">
        <authorList>
            <person name="Kucharzyk K."/>
            <person name="Murdoch R.W."/>
            <person name="Higgins S."/>
            <person name="Loffler F."/>
        </authorList>
    </citation>
    <scope>NUCLEOTIDE SEQUENCE</scope>
</reference>
<gene>
    <name evidence="1" type="ORF">SDC9_179848</name>
</gene>